<proteinExistence type="predicted"/>
<organism evidence="1 2">
    <name type="scientific">Aspergillus sergii</name>
    <dbReference type="NCBI Taxonomy" id="1034303"/>
    <lineage>
        <taxon>Eukaryota</taxon>
        <taxon>Fungi</taxon>
        <taxon>Dikarya</taxon>
        <taxon>Ascomycota</taxon>
        <taxon>Pezizomycotina</taxon>
        <taxon>Eurotiomycetes</taxon>
        <taxon>Eurotiomycetidae</taxon>
        <taxon>Eurotiales</taxon>
        <taxon>Aspergillaceae</taxon>
        <taxon>Aspergillus</taxon>
        <taxon>Aspergillus subgen. Circumdati</taxon>
    </lineage>
</organism>
<accession>A0A5N6XNG0</accession>
<gene>
    <name evidence="1" type="ORF">BDV39DRAFT_198816</name>
</gene>
<dbReference type="AlphaFoldDB" id="A0A5N6XNG0"/>
<keyword evidence="2" id="KW-1185">Reference proteome</keyword>
<protein>
    <submittedName>
        <fullName evidence="1">Uncharacterized protein</fullName>
    </submittedName>
</protein>
<name>A0A5N6XNG0_9EURO</name>
<dbReference type="Proteomes" id="UP000325945">
    <property type="component" value="Unassembled WGS sequence"/>
</dbReference>
<dbReference type="EMBL" id="ML741761">
    <property type="protein sequence ID" value="KAE8333906.1"/>
    <property type="molecule type" value="Genomic_DNA"/>
</dbReference>
<evidence type="ECO:0000313" key="1">
    <source>
        <dbReference type="EMBL" id="KAE8333906.1"/>
    </source>
</evidence>
<sequence>MSVTVCSEIVDPDRLILRAVDNDREDLDVARLIPWIFRQTGLNLSKMTAPRIGHKKK</sequence>
<reference evidence="2" key="1">
    <citation type="submission" date="2019-04" db="EMBL/GenBank/DDBJ databases">
        <title>Friends and foes A comparative genomics studyof 23 Aspergillus species from section Flavi.</title>
        <authorList>
            <consortium name="DOE Joint Genome Institute"/>
            <person name="Kjaerbolling I."/>
            <person name="Vesth T."/>
            <person name="Frisvad J.C."/>
            <person name="Nybo J.L."/>
            <person name="Theobald S."/>
            <person name="Kildgaard S."/>
            <person name="Isbrandt T."/>
            <person name="Kuo A."/>
            <person name="Sato A."/>
            <person name="Lyhne E.K."/>
            <person name="Kogle M.E."/>
            <person name="Wiebenga A."/>
            <person name="Kun R.S."/>
            <person name="Lubbers R.J."/>
            <person name="Makela M.R."/>
            <person name="Barry K."/>
            <person name="Chovatia M."/>
            <person name="Clum A."/>
            <person name="Daum C."/>
            <person name="Haridas S."/>
            <person name="He G."/>
            <person name="LaButti K."/>
            <person name="Lipzen A."/>
            <person name="Mondo S."/>
            <person name="Riley R."/>
            <person name="Salamov A."/>
            <person name="Simmons B.A."/>
            <person name="Magnuson J.K."/>
            <person name="Henrissat B."/>
            <person name="Mortensen U.H."/>
            <person name="Larsen T.O."/>
            <person name="Devries R.P."/>
            <person name="Grigoriev I.V."/>
            <person name="Machida M."/>
            <person name="Baker S.E."/>
            <person name="Andersen M.R."/>
        </authorList>
    </citation>
    <scope>NUCLEOTIDE SEQUENCE [LARGE SCALE GENOMIC DNA]</scope>
    <source>
        <strain evidence="2">CBS 130017</strain>
    </source>
</reference>
<evidence type="ECO:0000313" key="2">
    <source>
        <dbReference type="Proteomes" id="UP000325945"/>
    </source>
</evidence>